<organism evidence="6 7">
    <name type="scientific">Pomacea canaliculata</name>
    <name type="common">Golden apple snail</name>
    <dbReference type="NCBI Taxonomy" id="400727"/>
    <lineage>
        <taxon>Eukaryota</taxon>
        <taxon>Metazoa</taxon>
        <taxon>Spiralia</taxon>
        <taxon>Lophotrochozoa</taxon>
        <taxon>Mollusca</taxon>
        <taxon>Gastropoda</taxon>
        <taxon>Caenogastropoda</taxon>
        <taxon>Architaenioglossa</taxon>
        <taxon>Ampullarioidea</taxon>
        <taxon>Ampullariidae</taxon>
        <taxon>Pomacea</taxon>
    </lineage>
</organism>
<protein>
    <recommendedName>
        <fullName evidence="5">Lebercilin domain-containing protein</fullName>
    </recommendedName>
</protein>
<feature type="compositionally biased region" description="Polar residues" evidence="4">
    <location>
        <begin position="1"/>
        <end position="11"/>
    </location>
</feature>
<dbReference type="InterPro" id="IPR028933">
    <property type="entry name" value="Lebercilin_dom"/>
</dbReference>
<name>A0A2T7P3X4_POMCA</name>
<dbReference type="GO" id="GO:0005930">
    <property type="term" value="C:axoneme"/>
    <property type="evidence" value="ECO:0007669"/>
    <property type="project" value="TreeGrafter"/>
</dbReference>
<proteinExistence type="inferred from homology"/>
<dbReference type="InterPro" id="IPR026188">
    <property type="entry name" value="Lebercilin-like"/>
</dbReference>
<comment type="caution">
    <text evidence="6">The sequence shown here is derived from an EMBL/GenBank/DDBJ whole genome shotgun (WGS) entry which is preliminary data.</text>
</comment>
<evidence type="ECO:0000313" key="7">
    <source>
        <dbReference type="Proteomes" id="UP000245119"/>
    </source>
</evidence>
<feature type="domain" description="Lebercilin" evidence="5">
    <location>
        <begin position="76"/>
        <end position="268"/>
    </location>
</feature>
<evidence type="ECO:0000259" key="5">
    <source>
        <dbReference type="Pfam" id="PF15619"/>
    </source>
</evidence>
<dbReference type="STRING" id="400727.A0A2T7P3X4"/>
<feature type="compositionally biased region" description="Basic and acidic residues" evidence="4">
    <location>
        <begin position="368"/>
        <end position="509"/>
    </location>
</feature>
<evidence type="ECO:0000256" key="3">
    <source>
        <dbReference type="SAM" id="Coils"/>
    </source>
</evidence>
<feature type="region of interest" description="Disordered" evidence="4">
    <location>
        <begin position="300"/>
        <end position="531"/>
    </location>
</feature>
<gene>
    <name evidence="6" type="ORF">C0Q70_10692</name>
</gene>
<feature type="region of interest" description="Disordered" evidence="4">
    <location>
        <begin position="1"/>
        <end position="75"/>
    </location>
</feature>
<comment type="similarity">
    <text evidence="1">Belongs to the LCA5 family.</text>
</comment>
<accession>A0A2T7P3X4</accession>
<feature type="compositionally biased region" description="Polar residues" evidence="4">
    <location>
        <begin position="353"/>
        <end position="362"/>
    </location>
</feature>
<reference evidence="6 7" key="1">
    <citation type="submission" date="2018-04" db="EMBL/GenBank/DDBJ databases">
        <title>The genome of golden apple snail Pomacea canaliculata provides insight into stress tolerance and invasive adaptation.</title>
        <authorList>
            <person name="Liu C."/>
            <person name="Liu B."/>
            <person name="Ren Y."/>
            <person name="Zhang Y."/>
            <person name="Wang H."/>
            <person name="Li S."/>
            <person name="Jiang F."/>
            <person name="Yin L."/>
            <person name="Zhang G."/>
            <person name="Qian W."/>
            <person name="Fan W."/>
        </authorList>
    </citation>
    <scope>NUCLEOTIDE SEQUENCE [LARGE SCALE GENOMIC DNA]</scope>
    <source>
        <strain evidence="6">SZHN2017</strain>
        <tissue evidence="6">Muscle</tissue>
    </source>
</reference>
<dbReference type="Pfam" id="PF15619">
    <property type="entry name" value="Lebercilin"/>
    <property type="match status" value="1"/>
</dbReference>
<feature type="compositionally biased region" description="Basic and acidic residues" evidence="4">
    <location>
        <begin position="337"/>
        <end position="352"/>
    </location>
</feature>
<sequence length="767" mass="89890">MATKNHYNNVNHSEEDDNYSEDFVVDEEHNQPAKPKQFPTIRTRGYGKGKSHGRGGRRVGGGNQSRAASDSGKDVVTKRLLSASHQKIKDLQNEVEDLRRQMKIIIEENKLYKRLQHKQEKALEKFEDRENELPQLIQAHNNEVRTIKEQLRRTREKYEKTDRYLRDAEDELEKAKARMKKYKDLADQQELAERSELRNNLNDAELKIEEKDVKIKELERYIENLKKNHRHELGIERARSKETQHQLENAQAFNKKLEEQVKEKEKVLELRNIYSNRLLHPSSYSGTPQDSPPLWKQALKKRAPSLTDVNPREKAKAYEEKRKVEEKKKKVKNVKMHKWEDSAIKKGSEIKESQASFNSLPHQDSEDDFWKRQEEEYKQQRDQESGEKEREREEAKRKNEEKEREQFLRNREKMKRDLEDREKAERIRREEDAKERREHERARMEQEEREQRERERRENEQERERRARADKEKRAKEERERLDNDPRLAEERRKKDELLRRLKQLDASKENSQPQDPFAPVHTDKATTVHGGGDTAVNTLFATSSSSSLGKKQQRDPFLNTMADNSEYNLNNKKDYAFTRPIENLHKGRPSHGDVSVPYLEKQRRSKAEKEDLETGGYQPSYSTTKSGKMHKKPMSLFEDDSSSKASSTPVDKKSKLMADLFGPEAAATHSKRNDSDDMFLTSKLPLQPTHSKQSSGFPWDDDKSSSKAMAAQLSITGSPVFSLEEGLLLLMMILLQIIPQQSYCQDDRGSSQLLSVPNQQSQQLII</sequence>
<dbReference type="AlphaFoldDB" id="A0A2T7P3X4"/>
<dbReference type="EMBL" id="PZQS01000006">
    <property type="protein sequence ID" value="PVD28110.1"/>
    <property type="molecule type" value="Genomic_DNA"/>
</dbReference>
<dbReference type="GO" id="GO:0042073">
    <property type="term" value="P:intraciliary transport"/>
    <property type="evidence" value="ECO:0007669"/>
    <property type="project" value="TreeGrafter"/>
</dbReference>
<feature type="compositionally biased region" description="Polar residues" evidence="4">
    <location>
        <begin position="618"/>
        <end position="627"/>
    </location>
</feature>
<feature type="compositionally biased region" description="Basic and acidic residues" evidence="4">
    <location>
        <begin position="310"/>
        <end position="328"/>
    </location>
</feature>
<dbReference type="PANTHER" id="PTHR16650">
    <property type="entry name" value="C21ORF13-RELATED"/>
    <property type="match status" value="1"/>
</dbReference>
<dbReference type="PANTHER" id="PTHR16650:SF6">
    <property type="entry name" value="GH21622P"/>
    <property type="match status" value="1"/>
</dbReference>
<feature type="region of interest" description="Disordered" evidence="4">
    <location>
        <begin position="582"/>
        <end position="653"/>
    </location>
</feature>
<keyword evidence="7" id="KW-1185">Reference proteome</keyword>
<evidence type="ECO:0000256" key="2">
    <source>
        <dbReference type="ARBA" id="ARBA00023054"/>
    </source>
</evidence>
<keyword evidence="2 3" id="KW-0175">Coiled coil</keyword>
<feature type="compositionally biased region" description="Basic residues" evidence="4">
    <location>
        <begin position="45"/>
        <end position="57"/>
    </location>
</feature>
<evidence type="ECO:0000256" key="1">
    <source>
        <dbReference type="ARBA" id="ARBA00010229"/>
    </source>
</evidence>
<feature type="compositionally biased region" description="Acidic residues" evidence="4">
    <location>
        <begin position="14"/>
        <end position="25"/>
    </location>
</feature>
<feature type="region of interest" description="Disordered" evidence="4">
    <location>
        <begin position="665"/>
        <end position="704"/>
    </location>
</feature>
<dbReference type="OrthoDB" id="2123794at2759"/>
<dbReference type="Proteomes" id="UP000245119">
    <property type="component" value="Linkage Group LG6"/>
</dbReference>
<evidence type="ECO:0000313" key="6">
    <source>
        <dbReference type="EMBL" id="PVD28110.1"/>
    </source>
</evidence>
<evidence type="ECO:0000256" key="4">
    <source>
        <dbReference type="SAM" id="MobiDB-lite"/>
    </source>
</evidence>
<feature type="compositionally biased region" description="Basic and acidic residues" evidence="4">
    <location>
        <begin position="601"/>
        <end position="610"/>
    </location>
</feature>
<feature type="coiled-coil region" evidence="3">
    <location>
        <begin position="81"/>
        <end position="267"/>
    </location>
</feature>